<reference evidence="4 5" key="1">
    <citation type="journal article" date="2018" name="Evol. Lett.">
        <title>Horizontal gene cluster transfer increased hallucinogenic mushroom diversity.</title>
        <authorList>
            <person name="Reynolds H.T."/>
            <person name="Vijayakumar V."/>
            <person name="Gluck-Thaler E."/>
            <person name="Korotkin H.B."/>
            <person name="Matheny P.B."/>
            <person name="Slot J.C."/>
        </authorList>
    </citation>
    <scope>NUCLEOTIDE SEQUENCE [LARGE SCALE GENOMIC DNA]</scope>
    <source>
        <strain evidence="4 5">SRW20</strain>
    </source>
</reference>
<evidence type="ECO:0000313" key="4">
    <source>
        <dbReference type="EMBL" id="PPQ65766.1"/>
    </source>
</evidence>
<protein>
    <recommendedName>
        <fullName evidence="3">ADF-H domain-containing protein</fullName>
    </recommendedName>
</protein>
<keyword evidence="2" id="KW-0472">Membrane</keyword>
<dbReference type="GO" id="GO:0006402">
    <property type="term" value="P:mRNA catabolic process"/>
    <property type="evidence" value="ECO:0007669"/>
    <property type="project" value="InterPro"/>
</dbReference>
<dbReference type="Proteomes" id="UP000284706">
    <property type="component" value="Unassembled WGS sequence"/>
</dbReference>
<dbReference type="FunFam" id="1.25.10.10:FF:000014">
    <property type="entry name" value="Cell differentiation protein RCD1"/>
    <property type="match status" value="1"/>
</dbReference>
<dbReference type="PANTHER" id="PTHR12262">
    <property type="entry name" value="CCR4-NOT TRANSCRIPTION COMPLEX SUBUNIT 9"/>
    <property type="match status" value="1"/>
</dbReference>
<dbReference type="Pfam" id="PF00241">
    <property type="entry name" value="Cofilin_ADF"/>
    <property type="match status" value="1"/>
</dbReference>
<dbReference type="Pfam" id="PF04078">
    <property type="entry name" value="Rcd1"/>
    <property type="match status" value="1"/>
</dbReference>
<dbReference type="InParanoid" id="A0A409VHS9"/>
<name>A0A409VHS9_9AGAR</name>
<dbReference type="STRING" id="231916.A0A409VHS9"/>
<feature type="region of interest" description="Disordered" evidence="1">
    <location>
        <begin position="520"/>
        <end position="540"/>
    </location>
</feature>
<dbReference type="EMBL" id="NHYE01005646">
    <property type="protein sequence ID" value="PPQ65766.1"/>
    <property type="molecule type" value="Genomic_DNA"/>
</dbReference>
<evidence type="ECO:0000259" key="3">
    <source>
        <dbReference type="PROSITE" id="PS51263"/>
    </source>
</evidence>
<dbReference type="Gene3D" id="1.25.10.10">
    <property type="entry name" value="Leucine-rich Repeat Variant"/>
    <property type="match status" value="1"/>
</dbReference>
<dbReference type="InterPro" id="IPR029006">
    <property type="entry name" value="ADF-H/Gelsolin-like_dom_sf"/>
</dbReference>
<dbReference type="InterPro" id="IPR006694">
    <property type="entry name" value="Fatty_acid_hydroxylase"/>
</dbReference>
<dbReference type="InterPro" id="IPR002108">
    <property type="entry name" value="ADF-H"/>
</dbReference>
<comment type="caution">
    <text evidence="4">The sequence shown here is derived from an EMBL/GenBank/DDBJ whole genome shotgun (WGS) entry which is preliminary data.</text>
</comment>
<gene>
    <name evidence="4" type="ORF">CVT26_000367</name>
</gene>
<feature type="domain" description="ADF-H" evidence="3">
    <location>
        <begin position="2"/>
        <end position="130"/>
    </location>
</feature>
<dbReference type="Gene3D" id="3.40.20.10">
    <property type="entry name" value="Severin"/>
    <property type="match status" value="1"/>
</dbReference>
<dbReference type="InterPro" id="IPR011989">
    <property type="entry name" value="ARM-like"/>
</dbReference>
<dbReference type="PROSITE" id="PS51263">
    <property type="entry name" value="ADF_H"/>
    <property type="match status" value="1"/>
</dbReference>
<keyword evidence="2" id="KW-1133">Transmembrane helix</keyword>
<proteinExistence type="predicted"/>
<dbReference type="OrthoDB" id="1183224at2759"/>
<sequence>MALKLSDPPTVMAAYSSILEDHNNWLLLHYVNDSQDQLGLHSFGNEGLEELKTKLADLDQIFFAFYHEEIDVDPGYIIINYIPPSVSAVRRARALVDSRRMGVVFKKHQAIFTVDSLSLITAHNIHQAINNPETAFPSVKESIPRSLSETSDSEATHDKALPPSAPVRPLQPVRKLPPRPSAQGLSDATNKPLPEHRGTPSPDIQPLQPVRKPSTGPPLSIITDTSAIKKPLPEQRLTTPADSPRPLQPVRKPSQSAVSVNPDDMARRSFTAMYAPDFRLPEVIPPVPPLPKGTSSSSLFTNLLRRKKPDDADLPPPTPPKDKHSHIIRPMTASNSLPTPAAQHPTIHRQRSQSMSEFAVISHVHGSDDLIVESDHDEPSFTVPLKGKWSTSSVLPRDPEARARRRRELQLQREREEQEAMAQEAERLRLIKFEKEEEQRRIMEEEARRKAEDEEELRRIAAEKRRRERLEKEEEERRHREYEERKRIERERRMEEHRRAEEWRKEQARREQIALRQAEEARRREESERKSKIQQVATKVKATKGEPNLSGWVTIQSPDGLSWKRRFYKFEMANPLHKIDLMGRVQALKEWKDGYEDLEAIAFSFVVEFKDGRPDHHWSMYADSEEEKNIVARLALRSTLAMAGLLSPKPLSYLQQQGNGFSNYGRGLNNFAETPPLGATPGQQLPPGFNTNPGLGQNAGMGDDNKIYSLVIDLMNHAARESALLELSKKREQYDDLALILWHSFGIMPALLQEIVSVYPLLSPPNLTAHVSNRVCNALALLQCVASHTETRQLFLNAHIPLFLYPFLNTTSKTRPFEYLRLTSLGVIGALVKQNDNNTVIHFLLSTEIIPLCLRIMETGSELSKTVAIFIVQKILLDETGLTYICHTYERFYAVGTVLSNMVNQLVETQAVRLLKHVVRCYLRLSDNLRAREALRACLPEPLRDQTFATLLKPSFPFYFSPKPSLLSWTDDLRLILAAPILAYWSSSLFFHFLDISGWKWLDKYRIHESSEVKARNLVTRSQVVWAVIFQQVVQTLVGIVWMSDQPAHNVNPAQDLRRIASTLEPVFTRVLGDHMRPELLARATSFVYWWGIPLFQLLAAMFIIDTWQYFLHRLMHVNKFLYRQLHSWHHRLYVPYAFGALYNHPVEGFLLDTLGALLAEWATGMSTRQALFLFVFSTFKTVDDHCGYSLPWDPLQLLTGNNADYHDIHHQVIGIKSNFAQPFFVHWDTLLGTRMTREDVEHRRTKASKAL</sequence>
<evidence type="ECO:0000313" key="5">
    <source>
        <dbReference type="Proteomes" id="UP000284706"/>
    </source>
</evidence>
<dbReference type="GO" id="GO:0005506">
    <property type="term" value="F:iron ion binding"/>
    <property type="evidence" value="ECO:0007669"/>
    <property type="project" value="InterPro"/>
</dbReference>
<dbReference type="GO" id="GO:0003779">
    <property type="term" value="F:actin binding"/>
    <property type="evidence" value="ECO:0007669"/>
    <property type="project" value="InterPro"/>
</dbReference>
<dbReference type="Pfam" id="PF04116">
    <property type="entry name" value="FA_hydroxylase"/>
    <property type="match status" value="1"/>
</dbReference>
<dbReference type="GO" id="GO:0008610">
    <property type="term" value="P:lipid biosynthetic process"/>
    <property type="evidence" value="ECO:0007669"/>
    <property type="project" value="InterPro"/>
</dbReference>
<dbReference type="GO" id="GO:0030014">
    <property type="term" value="C:CCR4-NOT complex"/>
    <property type="evidence" value="ECO:0007669"/>
    <property type="project" value="InterPro"/>
</dbReference>
<organism evidence="4 5">
    <name type="scientific">Gymnopilus dilepis</name>
    <dbReference type="NCBI Taxonomy" id="231916"/>
    <lineage>
        <taxon>Eukaryota</taxon>
        <taxon>Fungi</taxon>
        <taxon>Dikarya</taxon>
        <taxon>Basidiomycota</taxon>
        <taxon>Agaricomycotina</taxon>
        <taxon>Agaricomycetes</taxon>
        <taxon>Agaricomycetidae</taxon>
        <taxon>Agaricales</taxon>
        <taxon>Agaricineae</taxon>
        <taxon>Hymenogastraceae</taxon>
        <taxon>Gymnopilus</taxon>
    </lineage>
</organism>
<dbReference type="SUPFAM" id="SSF55753">
    <property type="entry name" value="Actin depolymerizing proteins"/>
    <property type="match status" value="1"/>
</dbReference>
<keyword evidence="2" id="KW-0812">Transmembrane</keyword>
<keyword evidence="5" id="KW-1185">Reference proteome</keyword>
<dbReference type="InterPro" id="IPR007216">
    <property type="entry name" value="CNOT9"/>
</dbReference>
<feature type="compositionally biased region" description="Basic and acidic residues" evidence="1">
    <location>
        <begin position="520"/>
        <end position="531"/>
    </location>
</feature>
<accession>A0A409VHS9</accession>
<evidence type="ECO:0000256" key="1">
    <source>
        <dbReference type="SAM" id="MobiDB-lite"/>
    </source>
</evidence>
<dbReference type="AlphaFoldDB" id="A0A409VHS9"/>
<feature type="transmembrane region" description="Helical" evidence="2">
    <location>
        <begin position="1088"/>
        <end position="1112"/>
    </location>
</feature>
<dbReference type="GO" id="GO:0016491">
    <property type="term" value="F:oxidoreductase activity"/>
    <property type="evidence" value="ECO:0007669"/>
    <property type="project" value="InterPro"/>
</dbReference>
<feature type="region of interest" description="Disordered" evidence="1">
    <location>
        <begin position="136"/>
        <end position="264"/>
    </location>
</feature>
<evidence type="ECO:0000256" key="2">
    <source>
        <dbReference type="SAM" id="Phobius"/>
    </source>
</evidence>
<feature type="region of interest" description="Disordered" evidence="1">
    <location>
        <begin position="307"/>
        <end position="326"/>
    </location>
</feature>